<dbReference type="RefSeq" id="WP_183750170.1">
    <property type="nucleotide sequence ID" value="NZ_JACICC010000001.1"/>
</dbReference>
<keyword evidence="4" id="KW-1185">Reference proteome</keyword>
<organism evidence="3 4">
    <name type="scientific">Pseudochelatococcus contaminans</name>
    <dbReference type="NCBI Taxonomy" id="1538103"/>
    <lineage>
        <taxon>Bacteria</taxon>
        <taxon>Pseudomonadati</taxon>
        <taxon>Pseudomonadota</taxon>
        <taxon>Alphaproteobacteria</taxon>
        <taxon>Hyphomicrobiales</taxon>
        <taxon>Chelatococcaceae</taxon>
        <taxon>Pseudochelatococcus</taxon>
    </lineage>
</organism>
<evidence type="ECO:0000313" key="3">
    <source>
        <dbReference type="EMBL" id="MBB3808137.1"/>
    </source>
</evidence>
<dbReference type="PANTHER" id="PTHR46797">
    <property type="entry name" value="HTH-TYPE TRANSCRIPTIONAL REGULATOR"/>
    <property type="match status" value="1"/>
</dbReference>
<dbReference type="CDD" id="cd00093">
    <property type="entry name" value="HTH_XRE"/>
    <property type="match status" value="1"/>
</dbReference>
<comment type="caution">
    <text evidence="3">The sequence shown here is derived from an EMBL/GenBank/DDBJ whole genome shotgun (WGS) entry which is preliminary data.</text>
</comment>
<dbReference type="InterPro" id="IPR010982">
    <property type="entry name" value="Lambda_DNA-bd_dom_sf"/>
</dbReference>
<sequence>MPPAVMLDHKKVFAENVKAARKALGLSQEALAFAAGIDRTYVSGIERGRRNPSLMLIAKLAEHLDTTPAALLTPPAAEVSP</sequence>
<dbReference type="GO" id="GO:0003700">
    <property type="term" value="F:DNA-binding transcription factor activity"/>
    <property type="evidence" value="ECO:0007669"/>
    <property type="project" value="TreeGrafter"/>
</dbReference>
<dbReference type="AlphaFoldDB" id="A0A7W5Z180"/>
<gene>
    <name evidence="3" type="ORF">FHS81_000191</name>
</gene>
<dbReference type="InterPro" id="IPR050807">
    <property type="entry name" value="TransReg_Diox_bact_type"/>
</dbReference>
<proteinExistence type="predicted"/>
<dbReference type="PROSITE" id="PS50943">
    <property type="entry name" value="HTH_CROC1"/>
    <property type="match status" value="1"/>
</dbReference>
<dbReference type="Gene3D" id="1.10.260.40">
    <property type="entry name" value="lambda repressor-like DNA-binding domains"/>
    <property type="match status" value="1"/>
</dbReference>
<dbReference type="SUPFAM" id="SSF47413">
    <property type="entry name" value="lambda repressor-like DNA-binding domains"/>
    <property type="match status" value="1"/>
</dbReference>
<dbReference type="GO" id="GO:0003677">
    <property type="term" value="F:DNA binding"/>
    <property type="evidence" value="ECO:0007669"/>
    <property type="project" value="UniProtKB-KW"/>
</dbReference>
<dbReference type="InterPro" id="IPR001387">
    <property type="entry name" value="Cro/C1-type_HTH"/>
</dbReference>
<dbReference type="Pfam" id="PF01381">
    <property type="entry name" value="HTH_3"/>
    <property type="match status" value="1"/>
</dbReference>
<dbReference type="GO" id="GO:0005829">
    <property type="term" value="C:cytosol"/>
    <property type="evidence" value="ECO:0007669"/>
    <property type="project" value="TreeGrafter"/>
</dbReference>
<dbReference type="Proteomes" id="UP000537592">
    <property type="component" value="Unassembled WGS sequence"/>
</dbReference>
<accession>A0A7W5Z180</accession>
<evidence type="ECO:0000313" key="4">
    <source>
        <dbReference type="Proteomes" id="UP000537592"/>
    </source>
</evidence>
<dbReference type="EMBL" id="JACICC010000001">
    <property type="protein sequence ID" value="MBB3808137.1"/>
    <property type="molecule type" value="Genomic_DNA"/>
</dbReference>
<reference evidence="3 4" key="1">
    <citation type="submission" date="2020-08" db="EMBL/GenBank/DDBJ databases">
        <title>Genomic Encyclopedia of Type Strains, Phase IV (KMG-IV): sequencing the most valuable type-strain genomes for metagenomic binning, comparative biology and taxonomic classification.</title>
        <authorList>
            <person name="Goeker M."/>
        </authorList>
    </citation>
    <scope>NUCLEOTIDE SEQUENCE [LARGE SCALE GENOMIC DNA]</scope>
    <source>
        <strain evidence="3 4">DSM 28760</strain>
    </source>
</reference>
<protein>
    <submittedName>
        <fullName evidence="3">Transcriptional regulator with XRE-family HTH domain</fullName>
    </submittedName>
</protein>
<feature type="domain" description="HTH cro/C1-type" evidence="2">
    <location>
        <begin position="17"/>
        <end position="71"/>
    </location>
</feature>
<keyword evidence="1" id="KW-0238">DNA-binding</keyword>
<name>A0A7W5Z180_9HYPH</name>
<evidence type="ECO:0000256" key="1">
    <source>
        <dbReference type="ARBA" id="ARBA00023125"/>
    </source>
</evidence>
<evidence type="ECO:0000259" key="2">
    <source>
        <dbReference type="PROSITE" id="PS50943"/>
    </source>
</evidence>
<dbReference type="PANTHER" id="PTHR46797:SF1">
    <property type="entry name" value="METHYLPHOSPHONATE SYNTHASE"/>
    <property type="match status" value="1"/>
</dbReference>
<dbReference type="SMART" id="SM00530">
    <property type="entry name" value="HTH_XRE"/>
    <property type="match status" value="1"/>
</dbReference>